<dbReference type="Proteomes" id="UP000317550">
    <property type="component" value="Chromosome"/>
</dbReference>
<dbReference type="RefSeq" id="WP_144278117.1">
    <property type="nucleotide sequence ID" value="NZ_CP041730.1"/>
</dbReference>
<feature type="signal peptide" evidence="1">
    <location>
        <begin position="1"/>
        <end position="21"/>
    </location>
</feature>
<sequence length="61" mass="6499">MKARNFVVSIALLVASHFACADESTPSPQAPQAPVVVEQPAGEQTILQRILELVETIVKGV</sequence>
<evidence type="ECO:0000256" key="1">
    <source>
        <dbReference type="SAM" id="SignalP"/>
    </source>
</evidence>
<name>A0A516SEZ7_9NEIS</name>
<proteinExistence type="predicted"/>
<organism evidence="2 3">
    <name type="scientific">Chitinimonas arctica</name>
    <dbReference type="NCBI Taxonomy" id="2594795"/>
    <lineage>
        <taxon>Bacteria</taxon>
        <taxon>Pseudomonadati</taxon>
        <taxon>Pseudomonadota</taxon>
        <taxon>Betaproteobacteria</taxon>
        <taxon>Neisseriales</taxon>
        <taxon>Chitinibacteraceae</taxon>
        <taxon>Chitinimonas</taxon>
    </lineage>
</organism>
<evidence type="ECO:0000313" key="2">
    <source>
        <dbReference type="EMBL" id="QDQ26723.1"/>
    </source>
</evidence>
<accession>A0A516SEZ7</accession>
<feature type="chain" id="PRO_5022162247" evidence="1">
    <location>
        <begin position="22"/>
        <end position="61"/>
    </location>
</feature>
<protein>
    <submittedName>
        <fullName evidence="2">Uncharacterized protein</fullName>
    </submittedName>
</protein>
<gene>
    <name evidence="2" type="ORF">FNU76_10295</name>
</gene>
<keyword evidence="1" id="KW-0732">Signal</keyword>
<keyword evidence="3" id="KW-1185">Reference proteome</keyword>
<evidence type="ECO:0000313" key="3">
    <source>
        <dbReference type="Proteomes" id="UP000317550"/>
    </source>
</evidence>
<dbReference type="AlphaFoldDB" id="A0A516SEZ7"/>
<dbReference type="KEGG" id="cari:FNU76_10295"/>
<reference evidence="3" key="1">
    <citation type="submission" date="2019-07" db="EMBL/GenBank/DDBJ databases">
        <title>Chitinimonas sp. nov., isolated from Ny-Alesund, arctica soil.</title>
        <authorList>
            <person name="Xu Q."/>
            <person name="Peng F."/>
        </authorList>
    </citation>
    <scope>NUCLEOTIDE SEQUENCE [LARGE SCALE GENOMIC DNA]</scope>
    <source>
        <strain evidence="3">R3-44</strain>
    </source>
</reference>
<dbReference type="EMBL" id="CP041730">
    <property type="protein sequence ID" value="QDQ26723.1"/>
    <property type="molecule type" value="Genomic_DNA"/>
</dbReference>